<dbReference type="InParanoid" id="A0A3N4KD82"/>
<dbReference type="InterPro" id="IPR002772">
    <property type="entry name" value="Glyco_hydro_3_C"/>
</dbReference>
<evidence type="ECO:0000256" key="9">
    <source>
        <dbReference type="ARBA" id="ARBA00023277"/>
    </source>
</evidence>
<dbReference type="PANTHER" id="PTHR42715">
    <property type="entry name" value="BETA-GLUCOSIDASE"/>
    <property type="match status" value="1"/>
</dbReference>
<dbReference type="InterPro" id="IPR036962">
    <property type="entry name" value="Glyco_hydro_3_N_sf"/>
</dbReference>
<dbReference type="PROSITE" id="PS00562">
    <property type="entry name" value="CBM1_1"/>
    <property type="match status" value="1"/>
</dbReference>
<evidence type="ECO:0000256" key="11">
    <source>
        <dbReference type="ARBA" id="ARBA00023326"/>
    </source>
</evidence>
<evidence type="ECO:0000259" key="17">
    <source>
        <dbReference type="PROSITE" id="PS51164"/>
    </source>
</evidence>
<comment type="catalytic activity">
    <reaction evidence="1">
        <text>Hydrolysis of terminal, non-reducing beta-D-glucosyl residues with release of beta-D-glucose.</text>
        <dbReference type="EC" id="3.2.1.21"/>
    </reaction>
</comment>
<evidence type="ECO:0000256" key="16">
    <source>
        <dbReference type="SAM" id="SignalP"/>
    </source>
</evidence>
<evidence type="ECO:0000256" key="13">
    <source>
        <dbReference type="ARBA" id="ARBA00041270"/>
    </source>
</evidence>
<protein>
    <recommendedName>
        <fullName evidence="12">Probable beta-glucosidase F</fullName>
        <ecNumber evidence="4">3.2.1.21</ecNumber>
    </recommendedName>
    <alternativeName>
        <fullName evidence="13">Beta-D-glucoside glucohydrolase F</fullName>
    </alternativeName>
    <alternativeName>
        <fullName evidence="14">Cellobiase F</fullName>
    </alternativeName>
    <alternativeName>
        <fullName evidence="15">Gentiobiase F</fullName>
    </alternativeName>
</protein>
<dbReference type="InterPro" id="IPR026891">
    <property type="entry name" value="Fn3-like"/>
</dbReference>
<dbReference type="FunFam" id="3.20.20.300:FF:000002">
    <property type="entry name" value="Probable beta-glucosidase"/>
    <property type="match status" value="1"/>
</dbReference>
<evidence type="ECO:0000313" key="18">
    <source>
        <dbReference type="EMBL" id="RPB08473.1"/>
    </source>
</evidence>
<dbReference type="GO" id="GO:0030248">
    <property type="term" value="F:cellulose binding"/>
    <property type="evidence" value="ECO:0007669"/>
    <property type="project" value="InterPro"/>
</dbReference>
<keyword evidence="6" id="KW-0378">Hydrolase</keyword>
<keyword evidence="11" id="KW-0624">Polysaccharide degradation</keyword>
<keyword evidence="9" id="KW-0119">Carbohydrate metabolism</keyword>
<dbReference type="Pfam" id="PF01915">
    <property type="entry name" value="Glyco_hydro_3_C"/>
    <property type="match status" value="1"/>
</dbReference>
<dbReference type="PROSITE" id="PS51164">
    <property type="entry name" value="CBM1_2"/>
    <property type="match status" value="1"/>
</dbReference>
<keyword evidence="10" id="KW-0326">Glycosidase</keyword>
<keyword evidence="5 16" id="KW-0732">Signal</keyword>
<feature type="domain" description="CBM1" evidence="17">
    <location>
        <begin position="899"/>
        <end position="935"/>
    </location>
</feature>
<dbReference type="Gene3D" id="3.20.20.300">
    <property type="entry name" value="Glycoside hydrolase, family 3, N-terminal domain"/>
    <property type="match status" value="1"/>
</dbReference>
<dbReference type="Proteomes" id="UP000277580">
    <property type="component" value="Unassembled WGS sequence"/>
</dbReference>
<gene>
    <name evidence="18" type="ORF">P167DRAFT_608728</name>
</gene>
<evidence type="ECO:0000256" key="10">
    <source>
        <dbReference type="ARBA" id="ARBA00023295"/>
    </source>
</evidence>
<dbReference type="SUPFAM" id="SSF57180">
    <property type="entry name" value="Cellulose-binding domain"/>
    <property type="match status" value="1"/>
</dbReference>
<evidence type="ECO:0000256" key="14">
    <source>
        <dbReference type="ARBA" id="ARBA00041600"/>
    </source>
</evidence>
<dbReference type="InterPro" id="IPR036881">
    <property type="entry name" value="Glyco_hydro_3_C_sf"/>
</dbReference>
<reference evidence="18 19" key="1">
    <citation type="journal article" date="2018" name="Nat. Ecol. Evol.">
        <title>Pezizomycetes genomes reveal the molecular basis of ectomycorrhizal truffle lifestyle.</title>
        <authorList>
            <person name="Murat C."/>
            <person name="Payen T."/>
            <person name="Noel B."/>
            <person name="Kuo A."/>
            <person name="Morin E."/>
            <person name="Chen J."/>
            <person name="Kohler A."/>
            <person name="Krizsan K."/>
            <person name="Balestrini R."/>
            <person name="Da Silva C."/>
            <person name="Montanini B."/>
            <person name="Hainaut M."/>
            <person name="Levati E."/>
            <person name="Barry K.W."/>
            <person name="Belfiori B."/>
            <person name="Cichocki N."/>
            <person name="Clum A."/>
            <person name="Dockter R.B."/>
            <person name="Fauchery L."/>
            <person name="Guy J."/>
            <person name="Iotti M."/>
            <person name="Le Tacon F."/>
            <person name="Lindquist E.A."/>
            <person name="Lipzen A."/>
            <person name="Malagnac F."/>
            <person name="Mello A."/>
            <person name="Molinier V."/>
            <person name="Miyauchi S."/>
            <person name="Poulain J."/>
            <person name="Riccioni C."/>
            <person name="Rubini A."/>
            <person name="Sitrit Y."/>
            <person name="Splivallo R."/>
            <person name="Traeger S."/>
            <person name="Wang M."/>
            <person name="Zifcakova L."/>
            <person name="Wipf D."/>
            <person name="Zambonelli A."/>
            <person name="Paolocci F."/>
            <person name="Nowrousian M."/>
            <person name="Ottonello S."/>
            <person name="Baldrian P."/>
            <person name="Spatafora J.W."/>
            <person name="Henrissat B."/>
            <person name="Nagy L.G."/>
            <person name="Aury J.M."/>
            <person name="Wincker P."/>
            <person name="Grigoriev I.V."/>
            <person name="Bonfante P."/>
            <person name="Martin F.M."/>
        </authorList>
    </citation>
    <scope>NUCLEOTIDE SEQUENCE [LARGE SCALE GENOMIC DNA]</scope>
    <source>
        <strain evidence="18 19">CCBAS932</strain>
    </source>
</reference>
<dbReference type="PANTHER" id="PTHR42715:SF2">
    <property type="entry name" value="BETA-GLUCOSIDASE F-RELATED"/>
    <property type="match status" value="1"/>
</dbReference>
<evidence type="ECO:0000256" key="1">
    <source>
        <dbReference type="ARBA" id="ARBA00000448"/>
    </source>
</evidence>
<evidence type="ECO:0000256" key="7">
    <source>
        <dbReference type="ARBA" id="ARBA00023001"/>
    </source>
</evidence>
<evidence type="ECO:0000256" key="2">
    <source>
        <dbReference type="ARBA" id="ARBA00004987"/>
    </source>
</evidence>
<dbReference type="InterPro" id="IPR050288">
    <property type="entry name" value="Cellulose_deg_GH3"/>
</dbReference>
<feature type="signal peptide" evidence="16">
    <location>
        <begin position="1"/>
        <end position="20"/>
    </location>
</feature>
<dbReference type="InterPro" id="IPR000254">
    <property type="entry name" value="CBD"/>
</dbReference>
<comment type="similarity">
    <text evidence="3">Belongs to the glycosyl hydrolase 3 family.</text>
</comment>
<dbReference type="SUPFAM" id="SSF51445">
    <property type="entry name" value="(Trans)glycosidases"/>
    <property type="match status" value="1"/>
</dbReference>
<dbReference type="AlphaFoldDB" id="A0A3N4KD82"/>
<evidence type="ECO:0000256" key="6">
    <source>
        <dbReference type="ARBA" id="ARBA00022801"/>
    </source>
</evidence>
<keyword evidence="8" id="KW-0325">Glycoprotein</keyword>
<organism evidence="18 19">
    <name type="scientific">Morchella conica CCBAS932</name>
    <dbReference type="NCBI Taxonomy" id="1392247"/>
    <lineage>
        <taxon>Eukaryota</taxon>
        <taxon>Fungi</taxon>
        <taxon>Dikarya</taxon>
        <taxon>Ascomycota</taxon>
        <taxon>Pezizomycotina</taxon>
        <taxon>Pezizomycetes</taxon>
        <taxon>Pezizales</taxon>
        <taxon>Morchellaceae</taxon>
        <taxon>Morchella</taxon>
    </lineage>
</organism>
<dbReference type="EC" id="3.2.1.21" evidence="4"/>
<evidence type="ECO:0000256" key="8">
    <source>
        <dbReference type="ARBA" id="ARBA00023180"/>
    </source>
</evidence>
<dbReference type="PRINTS" id="PR00133">
    <property type="entry name" value="GLHYDRLASE3"/>
</dbReference>
<evidence type="ECO:0000256" key="5">
    <source>
        <dbReference type="ARBA" id="ARBA00022729"/>
    </source>
</evidence>
<evidence type="ECO:0000256" key="12">
    <source>
        <dbReference type="ARBA" id="ARBA00039577"/>
    </source>
</evidence>
<feature type="chain" id="PRO_5018317887" description="Probable beta-glucosidase F" evidence="16">
    <location>
        <begin position="21"/>
        <end position="935"/>
    </location>
</feature>
<dbReference type="Pfam" id="PF14310">
    <property type="entry name" value="Fn3-like"/>
    <property type="match status" value="1"/>
</dbReference>
<dbReference type="GO" id="GO:0008422">
    <property type="term" value="F:beta-glucosidase activity"/>
    <property type="evidence" value="ECO:0007669"/>
    <property type="project" value="UniProtKB-EC"/>
</dbReference>
<dbReference type="OrthoDB" id="416222at2759"/>
<keyword evidence="7" id="KW-0136">Cellulose degradation</keyword>
<dbReference type="InterPro" id="IPR035971">
    <property type="entry name" value="CBD_sf"/>
</dbReference>
<proteinExistence type="inferred from homology"/>
<sequence length="935" mass="97928">MKFTTAFVLSILSFTASVSAQNYASPPYYPSPKGGWVSDWTASYEKARVLVNKLTLAGKVNITTSVGWQMGRCVGNTGPVYGLFPSLCAQDGPLGVRYADLITAFPAGITTGATWDADLMYARANAMGEEFRGKGVHVLLGPSVGPLGRSPAGGRNWEGFGSDPYLQGVAAYQSVKGIQDAGVQATIKHFIANEQEHFRGDGQVTNTISSNVDDRTMHETYLWAFSEGVRAGVASVMCSYNMINGSYGCQNSKLLNGILKDELGFQGYVMADWLAQRSGVGAALAGMDQTQPGDGSGWADGVSMWGPELSRSVLNGSVPIDRLNDAVTRIVAAWYQLGQDTNYPDLSFSSWSSSDYDVQYKGSNSGASVLVNSHINVQADHADIARAVARDAITLLKNEGSVLPLKSSDVIRVFGSDAGPNPSGPNGCVDRGCNQGVLGMGWGSGTADYPYLSTPIDAITARASNTQSILTDAVTSAITTMASTANAKCLVFISSDSGEGYITVENNAGDRNDLFSWHNGDALVVAVANVCPNTIVVIHSVGPIIMEKWADLASVKAIVLAHLPGQEAGNALADVLFGDVSPSGKLPYTVGKQASDWGSSVAIVTSGSGAIPSTFTEGLYIDYKYFDKNNITPRYAFGFGLSYTTFAFSDLKISAVGTPTELPPARAAKLAVPTYATTIPAATEVSWPAAITSRISKYVYPYLDSPTTITTGTYPYPTGYTTTPQPAPAAGGAQGGNPALWDVMYTASVTITNTGSVKAKEVAQLYVEFPANTGFDTPVRQLRGFSKVEIAPGASATVTFDITRKDISVWDVVRQNWVIPAAGTGGYTFHVGNSSRNLPLKCNTVSGCSASSSTSSSTPTATTSVVGSSTTSAVLSTSRTTTTSSTAAATTTATTSGCTAVAKYGQCGGVTFTGCTSCVSGSTCNKLNDYYSQCV</sequence>
<dbReference type="GO" id="GO:0005576">
    <property type="term" value="C:extracellular region"/>
    <property type="evidence" value="ECO:0007669"/>
    <property type="project" value="InterPro"/>
</dbReference>
<dbReference type="SMART" id="SM00236">
    <property type="entry name" value="fCBD"/>
    <property type="match status" value="1"/>
</dbReference>
<comment type="pathway">
    <text evidence="2">Glycan metabolism; cellulose degradation.</text>
</comment>
<dbReference type="InterPro" id="IPR001764">
    <property type="entry name" value="Glyco_hydro_3_N"/>
</dbReference>
<accession>A0A3N4KD82</accession>
<evidence type="ECO:0000313" key="19">
    <source>
        <dbReference type="Proteomes" id="UP000277580"/>
    </source>
</evidence>
<dbReference type="Pfam" id="PF00933">
    <property type="entry name" value="Glyco_hydro_3"/>
    <property type="match status" value="1"/>
</dbReference>
<evidence type="ECO:0000256" key="3">
    <source>
        <dbReference type="ARBA" id="ARBA00005336"/>
    </source>
</evidence>
<dbReference type="Pfam" id="PF00734">
    <property type="entry name" value="CBM_1"/>
    <property type="match status" value="1"/>
</dbReference>
<keyword evidence="19" id="KW-1185">Reference proteome</keyword>
<dbReference type="SMART" id="SM01217">
    <property type="entry name" value="Fn3_like"/>
    <property type="match status" value="1"/>
</dbReference>
<evidence type="ECO:0000256" key="4">
    <source>
        <dbReference type="ARBA" id="ARBA00012744"/>
    </source>
</evidence>
<evidence type="ECO:0000256" key="15">
    <source>
        <dbReference type="ARBA" id="ARBA00041810"/>
    </source>
</evidence>
<dbReference type="InterPro" id="IPR017853">
    <property type="entry name" value="GH"/>
</dbReference>
<dbReference type="STRING" id="1392247.A0A3N4KD82"/>
<dbReference type="Gene3D" id="2.60.40.10">
    <property type="entry name" value="Immunoglobulins"/>
    <property type="match status" value="1"/>
</dbReference>
<dbReference type="SUPFAM" id="SSF52279">
    <property type="entry name" value="Beta-D-glucan exohydrolase, C-terminal domain"/>
    <property type="match status" value="1"/>
</dbReference>
<name>A0A3N4KD82_9PEZI</name>
<dbReference type="Gene3D" id="3.40.50.1700">
    <property type="entry name" value="Glycoside hydrolase family 3 C-terminal domain"/>
    <property type="match status" value="1"/>
</dbReference>
<dbReference type="FunFam" id="3.40.50.1700:FF:000003">
    <property type="entry name" value="Probable beta-glucosidase"/>
    <property type="match status" value="1"/>
</dbReference>
<dbReference type="InterPro" id="IPR013783">
    <property type="entry name" value="Ig-like_fold"/>
</dbReference>
<dbReference type="EMBL" id="ML119163">
    <property type="protein sequence ID" value="RPB08473.1"/>
    <property type="molecule type" value="Genomic_DNA"/>
</dbReference>
<dbReference type="GO" id="GO:0030245">
    <property type="term" value="P:cellulose catabolic process"/>
    <property type="evidence" value="ECO:0007669"/>
    <property type="project" value="UniProtKB-KW"/>
</dbReference>